<evidence type="ECO:0000313" key="2">
    <source>
        <dbReference type="EMBL" id="XDQ15800.1"/>
    </source>
</evidence>
<protein>
    <submittedName>
        <fullName evidence="2">Uncharacterized protein</fullName>
    </submittedName>
</protein>
<feature type="region of interest" description="Disordered" evidence="1">
    <location>
        <begin position="16"/>
        <end position="44"/>
    </location>
</feature>
<proteinExistence type="predicted"/>
<dbReference type="RefSeq" id="WP_369275728.1">
    <property type="nucleotide sequence ID" value="NZ_CP163432.1"/>
</dbReference>
<evidence type="ECO:0000256" key="1">
    <source>
        <dbReference type="SAM" id="MobiDB-lite"/>
    </source>
</evidence>
<dbReference type="EMBL" id="CP163432">
    <property type="protein sequence ID" value="XDQ15800.1"/>
    <property type="molecule type" value="Genomic_DNA"/>
</dbReference>
<gene>
    <name evidence="2" type="ORF">AB5J55_42425</name>
</gene>
<name>A0AB39NDG6_9ACTN</name>
<dbReference type="AlphaFoldDB" id="A0AB39NDG6"/>
<organism evidence="2">
    <name type="scientific">Streptomyces sp. R11</name>
    <dbReference type="NCBI Taxonomy" id="3238625"/>
    <lineage>
        <taxon>Bacteria</taxon>
        <taxon>Bacillati</taxon>
        <taxon>Actinomycetota</taxon>
        <taxon>Actinomycetes</taxon>
        <taxon>Kitasatosporales</taxon>
        <taxon>Streptomycetaceae</taxon>
        <taxon>Streptomyces</taxon>
    </lineage>
</organism>
<reference evidence="2" key="1">
    <citation type="submission" date="2024-07" db="EMBL/GenBank/DDBJ databases">
        <authorList>
            <person name="Yu S.T."/>
        </authorList>
    </citation>
    <scope>NUCLEOTIDE SEQUENCE</scope>
    <source>
        <strain evidence="2">R11</strain>
    </source>
</reference>
<accession>A0AB39NDG6</accession>
<sequence length="44" mass="4812">MELALHQAMGDLARAHGILHHSPAEALTRHHPRRPANQAAYPPA</sequence>